<proteinExistence type="predicted"/>
<dbReference type="SMART" id="SM00382">
    <property type="entry name" value="AAA"/>
    <property type="match status" value="1"/>
</dbReference>
<gene>
    <name evidence="2" type="ORF">DVS81_14625</name>
</gene>
<dbReference type="Proteomes" id="UP000253831">
    <property type="component" value="Unassembled WGS sequence"/>
</dbReference>
<dbReference type="SUPFAM" id="SSF52540">
    <property type="entry name" value="P-loop containing nucleoside triphosphate hydrolases"/>
    <property type="match status" value="1"/>
</dbReference>
<protein>
    <submittedName>
        <fullName evidence="2">AAA family ATPase</fullName>
    </submittedName>
</protein>
<dbReference type="PANTHER" id="PTHR42759">
    <property type="entry name" value="MOXR FAMILY PROTEIN"/>
    <property type="match status" value="1"/>
</dbReference>
<dbReference type="AlphaFoldDB" id="A0A369XLK2"/>
<dbReference type="Pfam" id="PF07728">
    <property type="entry name" value="AAA_5"/>
    <property type="match status" value="1"/>
</dbReference>
<dbReference type="InterPro" id="IPR027417">
    <property type="entry name" value="P-loop_NTPase"/>
</dbReference>
<evidence type="ECO:0000313" key="3">
    <source>
        <dbReference type="Proteomes" id="UP000253831"/>
    </source>
</evidence>
<dbReference type="EMBL" id="QPGA01000032">
    <property type="protein sequence ID" value="RDE49786.1"/>
    <property type="molecule type" value="Genomic_DNA"/>
</dbReference>
<feature type="domain" description="AAA+ ATPase" evidence="1">
    <location>
        <begin position="41"/>
        <end position="239"/>
    </location>
</feature>
<dbReference type="GO" id="GO:0016887">
    <property type="term" value="F:ATP hydrolysis activity"/>
    <property type="evidence" value="ECO:0007669"/>
    <property type="project" value="InterPro"/>
</dbReference>
<comment type="caution">
    <text evidence="2">The sequence shown here is derived from an EMBL/GenBank/DDBJ whole genome shotgun (WGS) entry which is preliminary data.</text>
</comment>
<dbReference type="PANTHER" id="PTHR42759:SF1">
    <property type="entry name" value="MAGNESIUM-CHELATASE SUBUNIT CHLD"/>
    <property type="match status" value="1"/>
</dbReference>
<name>A0A369XLK2_9PROT</name>
<dbReference type="InterPro" id="IPR003593">
    <property type="entry name" value="AAA+_ATPase"/>
</dbReference>
<dbReference type="InterPro" id="IPR050764">
    <property type="entry name" value="CbbQ/NirQ/NorQ/GpvN"/>
</dbReference>
<dbReference type="InterPro" id="IPR011704">
    <property type="entry name" value="ATPase_dyneun-rel_AAA"/>
</dbReference>
<reference evidence="2 3" key="1">
    <citation type="submission" date="2018-05" db="EMBL/GenBank/DDBJ databases">
        <title>Integrated omic analyses show evidence that a Ca. Accumulibacter phosphatis strain performs denitrification under micro-aerobic conditions.</title>
        <authorList>
            <person name="Camejo P.Y."/>
            <person name="Katherine M.D."/>
            <person name="Daniel N.R."/>
        </authorList>
    </citation>
    <scope>NUCLEOTIDE SEQUENCE [LARGE SCALE GENOMIC DNA]</scope>
    <source>
        <strain evidence="2">UW-LDO-IC</strain>
    </source>
</reference>
<evidence type="ECO:0000259" key="1">
    <source>
        <dbReference type="SMART" id="SM00382"/>
    </source>
</evidence>
<dbReference type="Gene3D" id="3.40.50.300">
    <property type="entry name" value="P-loop containing nucleotide triphosphate hydrolases"/>
    <property type="match status" value="2"/>
</dbReference>
<dbReference type="GO" id="GO:0005524">
    <property type="term" value="F:ATP binding"/>
    <property type="evidence" value="ECO:0007669"/>
    <property type="project" value="InterPro"/>
</dbReference>
<sequence length="353" mass="38125">METDVRELLKNLKADAVERFDDIVHQWSQNEIDALHLALASGRPLLVRGEPGTGKTQLALAAAAALKWHLQCVTVSPRFEAQDLFYRFDAVQRLADAQAAGVAGGGVKPDHCYWLPGPFWQAFAWDDALGYGPQSAAMKQYVGDGDEASPARSAAGAPASGAAKPAGHVILIDEIDKADSDLPNSLLEVLGSREFPNPVTQRPIKPADGLPLVVITTNEERELPAAFLRRCVVLTLEPDHPYADFLVKRGQAHFGSEAPSARRLHETILRTAAEQLDADRHNARMAGVPPPGLAEYIDLLTALCRLAPGKRDEQQAWLARLAPYAFLKNGIIDGSPQLSQKRAALGAGEPPPQ</sequence>
<evidence type="ECO:0000313" key="2">
    <source>
        <dbReference type="EMBL" id="RDE49786.1"/>
    </source>
</evidence>
<accession>A0A369XLK2</accession>
<organism evidence="2 3">
    <name type="scientific">Candidatus Accumulibacter meliphilus</name>
    <dbReference type="NCBI Taxonomy" id="2211374"/>
    <lineage>
        <taxon>Bacteria</taxon>
        <taxon>Pseudomonadati</taxon>
        <taxon>Pseudomonadota</taxon>
        <taxon>Betaproteobacteria</taxon>
        <taxon>Candidatus Accumulibacter</taxon>
    </lineage>
</organism>